<dbReference type="PROSITE" id="PS00061">
    <property type="entry name" value="ADH_SHORT"/>
    <property type="match status" value="1"/>
</dbReference>
<comment type="similarity">
    <text evidence="1">Belongs to the short-chain dehydrogenases/reductases (SDR) family.</text>
</comment>
<dbReference type="InterPro" id="IPR036291">
    <property type="entry name" value="NAD(P)-bd_dom_sf"/>
</dbReference>
<dbReference type="PANTHER" id="PTHR42760">
    <property type="entry name" value="SHORT-CHAIN DEHYDROGENASES/REDUCTASES FAMILY MEMBER"/>
    <property type="match status" value="1"/>
</dbReference>
<evidence type="ECO:0000256" key="2">
    <source>
        <dbReference type="ARBA" id="ARBA00023002"/>
    </source>
</evidence>
<keyword evidence="2" id="KW-0560">Oxidoreductase</keyword>
<organism evidence="3 4">
    <name type="scientific">Nonomuraea antimicrobica</name>
    <dbReference type="NCBI Taxonomy" id="561173"/>
    <lineage>
        <taxon>Bacteria</taxon>
        <taxon>Bacillati</taxon>
        <taxon>Actinomycetota</taxon>
        <taxon>Actinomycetes</taxon>
        <taxon>Streptosporangiales</taxon>
        <taxon>Streptosporangiaceae</taxon>
        <taxon>Nonomuraea</taxon>
    </lineage>
</organism>
<keyword evidence="4" id="KW-1185">Reference proteome</keyword>
<dbReference type="InterPro" id="IPR002347">
    <property type="entry name" value="SDR_fam"/>
</dbReference>
<dbReference type="SUPFAM" id="SSF51735">
    <property type="entry name" value="NAD(P)-binding Rossmann-fold domains"/>
    <property type="match status" value="1"/>
</dbReference>
<dbReference type="CDD" id="cd05233">
    <property type="entry name" value="SDR_c"/>
    <property type="match status" value="1"/>
</dbReference>
<dbReference type="PRINTS" id="PR00081">
    <property type="entry name" value="GDHRDH"/>
</dbReference>
<dbReference type="NCBIfam" id="NF005559">
    <property type="entry name" value="PRK07231.1"/>
    <property type="match status" value="1"/>
</dbReference>
<dbReference type="EMBL" id="BAAAZP010000089">
    <property type="protein sequence ID" value="GAA3677954.1"/>
    <property type="molecule type" value="Genomic_DNA"/>
</dbReference>
<dbReference type="Gene3D" id="3.40.50.720">
    <property type="entry name" value="NAD(P)-binding Rossmann-like Domain"/>
    <property type="match status" value="1"/>
</dbReference>
<accession>A0ABP7C5I3</accession>
<sequence>MRGLAGKRVLISGGSSGIGAATARRFLEEGARVVLGGLDPAEVDATVTGLSELGEVSGLAGDVSAAGDVTRLVEGAVAALGGIDVLVNNAGIAWREPFLEITPEHWDQIMAVNLRGMFLVAQAVARHLVEQGTGGVILNMSSTNGLGGEADYAHYNASKGGVLLLTRTMAVELGRHGIRVNALCPGYIQTPLNASISAGLAGDFVSSYERDHIPLGRAGLAEEVAAGYAFLASDDAAFVHGTELVIDGGQLAIM</sequence>
<dbReference type="Proteomes" id="UP001500902">
    <property type="component" value="Unassembled WGS sequence"/>
</dbReference>
<gene>
    <name evidence="3" type="ORF">GCM10022224_047530</name>
</gene>
<dbReference type="PANTHER" id="PTHR42760:SF133">
    <property type="entry name" value="3-OXOACYL-[ACYL-CARRIER-PROTEIN] REDUCTASE"/>
    <property type="match status" value="1"/>
</dbReference>
<dbReference type="Pfam" id="PF13561">
    <property type="entry name" value="adh_short_C2"/>
    <property type="match status" value="1"/>
</dbReference>
<evidence type="ECO:0000313" key="3">
    <source>
        <dbReference type="EMBL" id="GAA3677954.1"/>
    </source>
</evidence>
<name>A0ABP7C5I3_9ACTN</name>
<reference evidence="4" key="1">
    <citation type="journal article" date="2019" name="Int. J. Syst. Evol. Microbiol.">
        <title>The Global Catalogue of Microorganisms (GCM) 10K type strain sequencing project: providing services to taxonomists for standard genome sequencing and annotation.</title>
        <authorList>
            <consortium name="The Broad Institute Genomics Platform"/>
            <consortium name="The Broad Institute Genome Sequencing Center for Infectious Disease"/>
            <person name="Wu L."/>
            <person name="Ma J."/>
        </authorList>
    </citation>
    <scope>NUCLEOTIDE SEQUENCE [LARGE SCALE GENOMIC DNA]</scope>
    <source>
        <strain evidence="4">JCM 16904</strain>
    </source>
</reference>
<evidence type="ECO:0000256" key="1">
    <source>
        <dbReference type="ARBA" id="ARBA00006484"/>
    </source>
</evidence>
<comment type="caution">
    <text evidence="3">The sequence shown here is derived from an EMBL/GenBank/DDBJ whole genome shotgun (WGS) entry which is preliminary data.</text>
</comment>
<evidence type="ECO:0000313" key="4">
    <source>
        <dbReference type="Proteomes" id="UP001500902"/>
    </source>
</evidence>
<protein>
    <submittedName>
        <fullName evidence="3">SDR family oxidoreductase</fullName>
    </submittedName>
</protein>
<dbReference type="InterPro" id="IPR020904">
    <property type="entry name" value="Sc_DH/Rdtase_CS"/>
</dbReference>
<dbReference type="RefSeq" id="WP_344881976.1">
    <property type="nucleotide sequence ID" value="NZ_BAAAZP010000089.1"/>
</dbReference>
<proteinExistence type="inferred from homology"/>
<dbReference type="PRINTS" id="PR00080">
    <property type="entry name" value="SDRFAMILY"/>
</dbReference>